<dbReference type="PANTHER" id="PTHR28259">
    <property type="entry name" value="FLUORIDE EXPORT PROTEIN 1-RELATED"/>
    <property type="match status" value="1"/>
</dbReference>
<feature type="transmembrane region" description="Helical" evidence="10">
    <location>
        <begin position="87"/>
        <end position="105"/>
    </location>
</feature>
<evidence type="ECO:0000256" key="1">
    <source>
        <dbReference type="ARBA" id="ARBA00002598"/>
    </source>
</evidence>
<feature type="transmembrane region" description="Helical" evidence="10">
    <location>
        <begin position="26"/>
        <end position="46"/>
    </location>
</feature>
<comment type="catalytic activity">
    <reaction evidence="8">
        <text>fluoride(in) = fluoride(out)</text>
        <dbReference type="Rhea" id="RHEA:76159"/>
        <dbReference type="ChEBI" id="CHEBI:17051"/>
    </reaction>
    <physiologicalReaction direction="left-to-right" evidence="8">
        <dbReference type="Rhea" id="RHEA:76160"/>
    </physiologicalReaction>
</comment>
<dbReference type="PANTHER" id="PTHR28259:SF1">
    <property type="entry name" value="FLUORIDE EXPORT PROTEIN 1-RELATED"/>
    <property type="match status" value="1"/>
</dbReference>
<dbReference type="AlphaFoldDB" id="A0A5B8MEY9"/>
<evidence type="ECO:0000256" key="10">
    <source>
        <dbReference type="SAM" id="Phobius"/>
    </source>
</evidence>
<keyword evidence="6 10" id="KW-0472">Membrane</keyword>
<organism evidence="11 12">
    <name type="scientific">Chloropicon primus</name>
    <dbReference type="NCBI Taxonomy" id="1764295"/>
    <lineage>
        <taxon>Eukaryota</taxon>
        <taxon>Viridiplantae</taxon>
        <taxon>Chlorophyta</taxon>
        <taxon>Chloropicophyceae</taxon>
        <taxon>Chloropicales</taxon>
        <taxon>Chloropicaceae</taxon>
        <taxon>Chloropicon</taxon>
    </lineage>
</organism>
<evidence type="ECO:0000313" key="11">
    <source>
        <dbReference type="EMBL" id="QDZ18255.1"/>
    </source>
</evidence>
<name>A0A5B8MEY9_9CHLO</name>
<feature type="transmembrane region" description="Helical" evidence="10">
    <location>
        <begin position="372"/>
        <end position="387"/>
    </location>
</feature>
<feature type="transmembrane region" description="Helical" evidence="10">
    <location>
        <begin position="440"/>
        <end position="461"/>
    </location>
</feature>
<comment type="subcellular location">
    <subcellularLocation>
        <location evidence="2">Cell membrane</location>
        <topology evidence="2">Multi-pass membrane protein</topology>
    </subcellularLocation>
</comment>
<dbReference type="InterPro" id="IPR003691">
    <property type="entry name" value="FluC"/>
</dbReference>
<evidence type="ECO:0000313" key="12">
    <source>
        <dbReference type="Proteomes" id="UP000316726"/>
    </source>
</evidence>
<keyword evidence="12" id="KW-1185">Reference proteome</keyword>
<protein>
    <recommendedName>
        <fullName evidence="13">Fluoride ion transporter CrcB</fullName>
    </recommendedName>
</protein>
<sequence length="510" mass="55752">MEVEMGRSPREGGGVPASRPSSSPPALLLPGGGGALFTLVHLALWAQLGVLVRFWIDEGITSTCYGHDVLADGPSCSSSAEDEVRSVLGILVANMVGSFFMGFLTENKAHLVWFEQPKMPVSFLPEDHLIQHHEDLLLGLRVGFCGSLTTFASWAFQMVSILTRGRVGAVAIVLLLEVSSSLLCFILGEHAAIRMHMWVVGVSHRDKRERVRLWHNIRKNAILSTINHRPRGPPPALPEDGGGESGTTPAIHVLEGGKGDEVWLVRRNPDPSVPAADVVSQKYEVQGPLVLTSENLSLRECGDFPPAPSSAARGGPREGTGSKKSLPKSEASKGQRRLIAFSNVVFTVAFLALTTLWACLLRYDGSYKRRKCWMSLLFAPFGCFARWKMSMNFNNNKSGVLKGQMAWFPLGTFSINLTGTLLNSIVSAFERHYCISETNLYWLAVGMGAFETGFNGSLSTVSTFVAEVHKYSFEYPRNFKGWIYVSATFGAALAFGFSVYSWSVYSAQAC</sequence>
<evidence type="ECO:0000256" key="3">
    <source>
        <dbReference type="ARBA" id="ARBA00022475"/>
    </source>
</evidence>
<dbReference type="GO" id="GO:0005886">
    <property type="term" value="C:plasma membrane"/>
    <property type="evidence" value="ECO:0007669"/>
    <property type="project" value="UniProtKB-SubCell"/>
</dbReference>
<dbReference type="GO" id="GO:1903425">
    <property type="term" value="F:fluoride transmembrane transporter activity"/>
    <property type="evidence" value="ECO:0007669"/>
    <property type="project" value="TreeGrafter"/>
</dbReference>
<evidence type="ECO:0008006" key="13">
    <source>
        <dbReference type="Google" id="ProtNLM"/>
    </source>
</evidence>
<evidence type="ECO:0000256" key="5">
    <source>
        <dbReference type="ARBA" id="ARBA00022989"/>
    </source>
</evidence>
<dbReference type="EMBL" id="CP031034">
    <property type="protein sequence ID" value="QDZ18255.1"/>
    <property type="molecule type" value="Genomic_DNA"/>
</dbReference>
<comment type="similarity">
    <text evidence="7">Belongs to the fluoride channel Fluc/FEX (TC 1.A.43) family.</text>
</comment>
<evidence type="ECO:0000256" key="9">
    <source>
        <dbReference type="SAM" id="MobiDB-lite"/>
    </source>
</evidence>
<feature type="transmembrane region" description="Helical" evidence="10">
    <location>
        <begin position="168"/>
        <end position="188"/>
    </location>
</feature>
<keyword evidence="5 10" id="KW-1133">Transmembrane helix</keyword>
<evidence type="ECO:0000256" key="2">
    <source>
        <dbReference type="ARBA" id="ARBA00004651"/>
    </source>
</evidence>
<proteinExistence type="inferred from homology"/>
<evidence type="ECO:0000256" key="7">
    <source>
        <dbReference type="ARBA" id="ARBA00035120"/>
    </source>
</evidence>
<comment type="function">
    <text evidence="1">Fluoride channel required for the rapid expulsion of cytoplasmic fluoride.</text>
</comment>
<feature type="transmembrane region" description="Helical" evidence="10">
    <location>
        <begin position="338"/>
        <end position="360"/>
    </location>
</feature>
<feature type="region of interest" description="Disordered" evidence="9">
    <location>
        <begin position="226"/>
        <end position="248"/>
    </location>
</feature>
<feature type="compositionally biased region" description="Basic and acidic residues" evidence="9">
    <location>
        <begin position="1"/>
        <end position="10"/>
    </location>
</feature>
<feature type="region of interest" description="Disordered" evidence="9">
    <location>
        <begin position="305"/>
        <end position="330"/>
    </location>
</feature>
<feature type="transmembrane region" description="Helical" evidence="10">
    <location>
        <begin position="481"/>
        <end position="505"/>
    </location>
</feature>
<evidence type="ECO:0000256" key="6">
    <source>
        <dbReference type="ARBA" id="ARBA00023136"/>
    </source>
</evidence>
<keyword evidence="4 10" id="KW-0812">Transmembrane</keyword>
<keyword evidence="3" id="KW-1003">Cell membrane</keyword>
<reference evidence="11 12" key="1">
    <citation type="submission" date="2018-07" db="EMBL/GenBank/DDBJ databases">
        <title>The complete nuclear genome of the prasinophyte Chloropicon primus (CCMP1205).</title>
        <authorList>
            <person name="Pombert J.-F."/>
            <person name="Otis C."/>
            <person name="Turmel M."/>
            <person name="Lemieux C."/>
        </authorList>
    </citation>
    <scope>NUCLEOTIDE SEQUENCE [LARGE SCALE GENOMIC DNA]</scope>
    <source>
        <strain evidence="11 12">CCMP1205</strain>
    </source>
</reference>
<evidence type="ECO:0000256" key="8">
    <source>
        <dbReference type="ARBA" id="ARBA00035585"/>
    </source>
</evidence>
<evidence type="ECO:0000256" key="4">
    <source>
        <dbReference type="ARBA" id="ARBA00022692"/>
    </source>
</evidence>
<feature type="transmembrane region" description="Helical" evidence="10">
    <location>
        <begin position="136"/>
        <end position="156"/>
    </location>
</feature>
<dbReference type="Proteomes" id="UP000316726">
    <property type="component" value="Chromosome 1"/>
</dbReference>
<feature type="transmembrane region" description="Helical" evidence="10">
    <location>
        <begin position="407"/>
        <end position="428"/>
    </location>
</feature>
<dbReference type="Pfam" id="PF02537">
    <property type="entry name" value="CRCB"/>
    <property type="match status" value="2"/>
</dbReference>
<dbReference type="STRING" id="1764295.A0A5B8MEY9"/>
<feature type="region of interest" description="Disordered" evidence="9">
    <location>
        <begin position="1"/>
        <end position="24"/>
    </location>
</feature>
<accession>A0A5B8MEY9</accession>
<dbReference type="OrthoDB" id="409792at2759"/>
<gene>
    <name evidence="11" type="ORF">A3770_01p07730</name>
</gene>